<evidence type="ECO:0000313" key="8">
    <source>
        <dbReference type="EMBL" id="CAD6193063.1"/>
    </source>
</evidence>
<evidence type="ECO:0000256" key="6">
    <source>
        <dbReference type="SAM" id="Phobius"/>
    </source>
</evidence>
<dbReference type="Gene3D" id="1.20.1250.20">
    <property type="entry name" value="MFS general substrate transporter like domains"/>
    <property type="match status" value="1"/>
</dbReference>
<feature type="domain" description="Major facilitator superfamily (MFS) profile" evidence="7">
    <location>
        <begin position="238"/>
        <end position="667"/>
    </location>
</feature>
<feature type="transmembrane region" description="Helical" evidence="6">
    <location>
        <begin position="578"/>
        <end position="601"/>
    </location>
</feature>
<organism evidence="8 9">
    <name type="scientific">Caenorhabditis auriculariae</name>
    <dbReference type="NCBI Taxonomy" id="2777116"/>
    <lineage>
        <taxon>Eukaryota</taxon>
        <taxon>Metazoa</taxon>
        <taxon>Ecdysozoa</taxon>
        <taxon>Nematoda</taxon>
        <taxon>Chromadorea</taxon>
        <taxon>Rhabditida</taxon>
        <taxon>Rhabditina</taxon>
        <taxon>Rhabditomorpha</taxon>
        <taxon>Rhabditoidea</taxon>
        <taxon>Rhabditidae</taxon>
        <taxon>Peloderinae</taxon>
        <taxon>Caenorhabditis</taxon>
    </lineage>
</organism>
<gene>
    <name evidence="8" type="ORF">CAUJ_LOCUS8982</name>
</gene>
<feature type="transmembrane region" description="Helical" evidence="6">
    <location>
        <begin position="613"/>
        <end position="634"/>
    </location>
</feature>
<feature type="transmembrane region" description="Helical" evidence="6">
    <location>
        <begin position="315"/>
        <end position="333"/>
    </location>
</feature>
<dbReference type="GO" id="GO:0016020">
    <property type="term" value="C:membrane"/>
    <property type="evidence" value="ECO:0007669"/>
    <property type="project" value="UniProtKB-SubCell"/>
</dbReference>
<keyword evidence="9" id="KW-1185">Reference proteome</keyword>
<dbReference type="Proteomes" id="UP000835052">
    <property type="component" value="Unassembled WGS sequence"/>
</dbReference>
<dbReference type="EMBL" id="CAJGYM010000032">
    <property type="protein sequence ID" value="CAD6193063.1"/>
    <property type="molecule type" value="Genomic_DNA"/>
</dbReference>
<proteinExistence type="predicted"/>
<dbReference type="InterPro" id="IPR005829">
    <property type="entry name" value="Sugar_transporter_CS"/>
</dbReference>
<dbReference type="Pfam" id="PF00083">
    <property type="entry name" value="Sugar_tr"/>
    <property type="match status" value="1"/>
</dbReference>
<feature type="transmembrane region" description="Helical" evidence="6">
    <location>
        <begin position="373"/>
        <end position="395"/>
    </location>
</feature>
<feature type="transmembrane region" description="Helical" evidence="6">
    <location>
        <begin position="555"/>
        <end position="572"/>
    </location>
</feature>
<feature type="transmembrane region" description="Helical" evidence="6">
    <location>
        <begin position="489"/>
        <end position="509"/>
    </location>
</feature>
<dbReference type="PROSITE" id="PS00216">
    <property type="entry name" value="SUGAR_TRANSPORT_1"/>
    <property type="match status" value="1"/>
</dbReference>
<dbReference type="InterPro" id="IPR036259">
    <property type="entry name" value="MFS_trans_sf"/>
</dbReference>
<keyword evidence="4 6" id="KW-0472">Membrane</keyword>
<dbReference type="OrthoDB" id="5296287at2759"/>
<evidence type="ECO:0000256" key="1">
    <source>
        <dbReference type="ARBA" id="ARBA00004141"/>
    </source>
</evidence>
<feature type="region of interest" description="Disordered" evidence="5">
    <location>
        <begin position="690"/>
        <end position="748"/>
    </location>
</feature>
<evidence type="ECO:0000256" key="2">
    <source>
        <dbReference type="ARBA" id="ARBA00022692"/>
    </source>
</evidence>
<feature type="transmembrane region" description="Helical" evidence="6">
    <location>
        <begin position="529"/>
        <end position="548"/>
    </location>
</feature>
<evidence type="ECO:0000256" key="4">
    <source>
        <dbReference type="ARBA" id="ARBA00023136"/>
    </source>
</evidence>
<feature type="transmembrane region" description="Helical" evidence="6">
    <location>
        <begin position="290"/>
        <end position="308"/>
    </location>
</feature>
<dbReference type="CDD" id="cd17317">
    <property type="entry name" value="MFS_SLC22"/>
    <property type="match status" value="1"/>
</dbReference>
<dbReference type="InterPro" id="IPR020846">
    <property type="entry name" value="MFS_dom"/>
</dbReference>
<protein>
    <recommendedName>
        <fullName evidence="7">Major facilitator superfamily (MFS) profile domain-containing protein</fullName>
    </recommendedName>
</protein>
<feature type="compositionally biased region" description="Basic and acidic residues" evidence="5">
    <location>
        <begin position="729"/>
        <end position="748"/>
    </location>
</feature>
<feature type="transmembrane region" description="Helical" evidence="6">
    <location>
        <begin position="339"/>
        <end position="361"/>
    </location>
</feature>
<dbReference type="SUPFAM" id="SSF103473">
    <property type="entry name" value="MFS general substrate transporter"/>
    <property type="match status" value="1"/>
</dbReference>
<dbReference type="GO" id="GO:0022857">
    <property type="term" value="F:transmembrane transporter activity"/>
    <property type="evidence" value="ECO:0007669"/>
    <property type="project" value="InterPro"/>
</dbReference>
<evidence type="ECO:0000256" key="3">
    <source>
        <dbReference type="ARBA" id="ARBA00022989"/>
    </source>
</evidence>
<dbReference type="PROSITE" id="PS50850">
    <property type="entry name" value="MFS"/>
    <property type="match status" value="1"/>
</dbReference>
<dbReference type="InterPro" id="IPR005828">
    <property type="entry name" value="MFS_sugar_transport-like"/>
</dbReference>
<dbReference type="PANTHER" id="PTHR24064">
    <property type="entry name" value="SOLUTE CARRIER FAMILY 22 MEMBER"/>
    <property type="match status" value="1"/>
</dbReference>
<name>A0A8S1HAA3_9PELO</name>
<comment type="subcellular location">
    <subcellularLocation>
        <location evidence="1">Membrane</location>
        <topology evidence="1">Multi-pass membrane protein</topology>
    </subcellularLocation>
</comment>
<sequence>MDECEDNDDESMIVQQMPYFVRSDTDLLHAGVNNLPAENHPLIYSDPTLLYSQSDPVPSAPTPTPTTKLPSELSFDKASITTSRTNQSTDRLQLPPSAARLRSEMEIRNQHYQKQKQYAAESQRQRNLTDIDFEGILNLIGGCSTWQILIYMMISAQQVPHAMFNLSVVYMMYQPDHWCKIPFFNAESFSAEDGYTNYTWEQVLDSEIAFPKTYNKQRARAHHDQCHYYKRDYVHIKLLPWDKVRNMTIEEDTPIIRCAEWEYDTTVMEKSVVTEWNRVCDNNWSRAHVHMSYSLGYLLGCLVGGFVSDRYGRKTAIYGFGCLSLIFGFLLTYSREFEIFLVVRFLLAASNEAADLAAYVLCMEITGVKYRSIVGSLLQAPWACGYAFLALIAYMTKSWTAIHMITVFLHFFAMILIHFLPESPRWLILMDRVKDAEKIIRRACQLNKSRLPSDLGLIRHAEKRKWMKGNERPSYFHLFRSSELRFRNATLFVIWIATALVYYGLVIALSDQSSPGRSVFDGNFFLNNAIAGFIELPTLVLCVFLLKMGRKKSQMITLFGAGTLILVAVITSKTKRTTIALIFMFLGKACIQGAFNILYIFTSELNPTVVRNSAVGISSMIARMGAGASGYIAILSDVTLPLVPMIIFSVFSLVAGFLVIFLPETQGLPLPETIWDAVIMYTSDKQACLKHPENPINTKEGEPPGHGPSDKTIMTDLDSIGTEDDLDVRDDSKTMLEPKAESPKVPDS</sequence>
<feature type="transmembrane region" description="Helical" evidence="6">
    <location>
        <begin position="640"/>
        <end position="662"/>
    </location>
</feature>
<feature type="transmembrane region" description="Helical" evidence="6">
    <location>
        <begin position="401"/>
        <end position="420"/>
    </location>
</feature>
<keyword evidence="3 6" id="KW-1133">Transmembrane helix</keyword>
<accession>A0A8S1HAA3</accession>
<feature type="region of interest" description="Disordered" evidence="5">
    <location>
        <begin position="53"/>
        <end position="73"/>
    </location>
</feature>
<dbReference type="AlphaFoldDB" id="A0A8S1HAA3"/>
<evidence type="ECO:0000313" key="9">
    <source>
        <dbReference type="Proteomes" id="UP000835052"/>
    </source>
</evidence>
<evidence type="ECO:0000259" key="7">
    <source>
        <dbReference type="PROSITE" id="PS50850"/>
    </source>
</evidence>
<keyword evidence="2 6" id="KW-0812">Transmembrane</keyword>
<evidence type="ECO:0000256" key="5">
    <source>
        <dbReference type="SAM" id="MobiDB-lite"/>
    </source>
</evidence>
<comment type="caution">
    <text evidence="8">The sequence shown here is derived from an EMBL/GenBank/DDBJ whole genome shotgun (WGS) entry which is preliminary data.</text>
</comment>
<reference evidence="8" key="1">
    <citation type="submission" date="2020-10" db="EMBL/GenBank/DDBJ databases">
        <authorList>
            <person name="Kikuchi T."/>
        </authorList>
    </citation>
    <scope>NUCLEOTIDE SEQUENCE</scope>
    <source>
        <strain evidence="8">NKZ352</strain>
    </source>
</reference>